<dbReference type="eggNOG" id="ENOG502RWUD">
    <property type="taxonomic scope" value="Eukaryota"/>
</dbReference>
<dbReference type="PANTHER" id="PTHR46622">
    <property type="entry name" value="DNA-DEPENDENT METALLOPROTEASE WSS1"/>
    <property type="match status" value="1"/>
</dbReference>
<dbReference type="Gene3D" id="2.30.30.380">
    <property type="entry name" value="Zn-finger domain of Sec23/24"/>
    <property type="match status" value="2"/>
</dbReference>
<reference evidence="8" key="1">
    <citation type="journal article" date="2010" name="Science">
        <title>Signatures of adaptation to obligate biotrophy in the Hyaloperonospora arabidopsidis genome.</title>
        <authorList>
            <person name="Baxter L."/>
            <person name="Tripathy S."/>
            <person name="Ishaque N."/>
            <person name="Boot N."/>
            <person name="Cabral A."/>
            <person name="Kemen E."/>
            <person name="Thines M."/>
            <person name="Ah-Fong A."/>
            <person name="Anderson R."/>
            <person name="Badejoko W."/>
            <person name="Bittner-Eddy P."/>
            <person name="Boore J.L."/>
            <person name="Chibucos M.C."/>
            <person name="Coates M."/>
            <person name="Dehal P."/>
            <person name="Delehaunty K."/>
            <person name="Dong S."/>
            <person name="Downton P."/>
            <person name="Dumas B."/>
            <person name="Fabro G."/>
            <person name="Fronick C."/>
            <person name="Fuerstenberg S.I."/>
            <person name="Fulton L."/>
            <person name="Gaulin E."/>
            <person name="Govers F."/>
            <person name="Hughes L."/>
            <person name="Humphray S."/>
            <person name="Jiang R.H."/>
            <person name="Judelson H."/>
            <person name="Kamoun S."/>
            <person name="Kyung K."/>
            <person name="Meijer H."/>
            <person name="Minx P."/>
            <person name="Morris P."/>
            <person name="Nelson J."/>
            <person name="Phuntumart V."/>
            <person name="Qutob D."/>
            <person name="Rehmany A."/>
            <person name="Rougon-Cardoso A."/>
            <person name="Ryden P."/>
            <person name="Torto-Alalibo T."/>
            <person name="Studholme D."/>
            <person name="Wang Y."/>
            <person name="Win J."/>
            <person name="Wood J."/>
            <person name="Clifton S.W."/>
            <person name="Rogers J."/>
            <person name="Van den Ackerveken G."/>
            <person name="Jones J.D."/>
            <person name="McDowell J.M."/>
            <person name="Beynon J."/>
            <person name="Tyler B.M."/>
        </authorList>
    </citation>
    <scope>NUCLEOTIDE SEQUENCE [LARGE SCALE GENOMIC DNA]</scope>
    <source>
        <strain evidence="8">Emoy2</strain>
    </source>
</reference>
<feature type="domain" description="RanBP2-type" evidence="6">
    <location>
        <begin position="332"/>
        <end position="362"/>
    </location>
</feature>
<dbReference type="PANTHER" id="PTHR46622:SF1">
    <property type="entry name" value="DNA-DEPENDENT METALLOPROTEASE WSS1"/>
    <property type="match status" value="1"/>
</dbReference>
<dbReference type="InterPro" id="IPR001876">
    <property type="entry name" value="Znf_RanBP2"/>
</dbReference>
<evidence type="ECO:0000313" key="8">
    <source>
        <dbReference type="Proteomes" id="UP000011713"/>
    </source>
</evidence>
<feature type="region of interest" description="Disordered" evidence="5">
    <location>
        <begin position="537"/>
        <end position="624"/>
    </location>
</feature>
<dbReference type="PROSITE" id="PS50199">
    <property type="entry name" value="ZF_RANBP2_2"/>
    <property type="match status" value="4"/>
</dbReference>
<dbReference type="Pfam" id="PF00641">
    <property type="entry name" value="Zn_ribbon_RanBP"/>
    <property type="match status" value="2"/>
</dbReference>
<evidence type="ECO:0000256" key="1">
    <source>
        <dbReference type="ARBA" id="ARBA00022723"/>
    </source>
</evidence>
<dbReference type="VEuPathDB" id="FungiDB:HpaG806720"/>
<dbReference type="InParanoid" id="M4BJY8"/>
<sequence>MARTRWQAEDWSCPLCTLLNAAQDARCVACDNERPLVQASQKSEYQQSTVGVATVSTVQDQVNRPARGVFFSSLPYNQGLRDTGSLWREELRLCVNRRCGKWTGKGSIDREMQKKRHETLETDMIEQYLDSTTVGSAVKPVEMVGDAMCDISLEAVRSIVETGDAVARQEEEEEEDLAVDEPCFDLLGSGAAIFAAPLTDNIVDDSCVADETKRREKREEIEAGDADDDVAVMSSVSQYPGFLPASKLVQVEGRGIDEKLSSAGLDLSSDSEEEKTASRKHLGQSNQVEDSWINKWKCKTCTNFNEESAVDCTICSCKRYEDAYHETETVVGSGLRWACDVCTNLNPPEVNDCLVCLSLRKTDDGALNGHSDRTWACVVCTTINDGSTIRCEVCDRLREEELKESAGKSGRECPVCTNINLLSDTRCEICNTCLSTARNSGYTARKEIPANAYSDLTQHGNYEVRRKVAGFDPELAEEIDDHEPMMSVTNRRSQNVRPDLKEFKHFVCLEDMRVDYGCCINYNKMFAGQRSNKSYADRLATRQTQSRKRKRDATQREAGRRSTSSSCGGKAGRGSKKRKSEAAQRRASPAGEKVIKPKRARKKVGVSARRANSSATYQPSINHYDDSTADLGEDLSTMAWEGVGSAGYL</sequence>
<feature type="compositionally biased region" description="Polar residues" evidence="5">
    <location>
        <begin position="610"/>
        <end position="621"/>
    </location>
</feature>
<dbReference type="Proteomes" id="UP000011713">
    <property type="component" value="Unassembled WGS sequence"/>
</dbReference>
<evidence type="ECO:0000256" key="3">
    <source>
        <dbReference type="ARBA" id="ARBA00022833"/>
    </source>
</evidence>
<dbReference type="GO" id="GO:0008237">
    <property type="term" value="F:metallopeptidase activity"/>
    <property type="evidence" value="ECO:0007669"/>
    <property type="project" value="TreeGrafter"/>
</dbReference>
<name>M4BJY8_HYAAE</name>
<feature type="region of interest" description="Disordered" evidence="5">
    <location>
        <begin position="262"/>
        <end position="283"/>
    </location>
</feature>
<dbReference type="SMART" id="SM00547">
    <property type="entry name" value="ZnF_RBZ"/>
    <property type="match status" value="5"/>
</dbReference>
<dbReference type="EMBL" id="JH598337">
    <property type="status" value="NOT_ANNOTATED_CDS"/>
    <property type="molecule type" value="Genomic_DNA"/>
</dbReference>
<keyword evidence="2 4" id="KW-0863">Zinc-finger</keyword>
<dbReference type="GO" id="GO:0005634">
    <property type="term" value="C:nucleus"/>
    <property type="evidence" value="ECO:0007669"/>
    <property type="project" value="TreeGrafter"/>
</dbReference>
<proteinExistence type="predicted"/>
<feature type="domain" description="RanBP2-type" evidence="6">
    <location>
        <begin position="292"/>
        <end position="321"/>
    </location>
</feature>
<evidence type="ECO:0000256" key="5">
    <source>
        <dbReference type="SAM" id="MobiDB-lite"/>
    </source>
</evidence>
<dbReference type="AlphaFoldDB" id="M4BJY8"/>
<dbReference type="GO" id="GO:0008270">
    <property type="term" value="F:zinc ion binding"/>
    <property type="evidence" value="ECO:0007669"/>
    <property type="project" value="UniProtKB-KW"/>
</dbReference>
<organism evidence="7 8">
    <name type="scientific">Hyaloperonospora arabidopsidis (strain Emoy2)</name>
    <name type="common">Downy mildew agent</name>
    <name type="synonym">Peronospora arabidopsidis</name>
    <dbReference type="NCBI Taxonomy" id="559515"/>
    <lineage>
        <taxon>Eukaryota</taxon>
        <taxon>Sar</taxon>
        <taxon>Stramenopiles</taxon>
        <taxon>Oomycota</taxon>
        <taxon>Peronosporomycetes</taxon>
        <taxon>Peronosporales</taxon>
        <taxon>Peronosporaceae</taxon>
        <taxon>Hyaloperonospora</taxon>
    </lineage>
</organism>
<dbReference type="SUPFAM" id="SSF90209">
    <property type="entry name" value="Ran binding protein zinc finger-like"/>
    <property type="match status" value="2"/>
</dbReference>
<dbReference type="InterPro" id="IPR053000">
    <property type="entry name" value="WSS1-like_metalloprotease"/>
</dbReference>
<keyword evidence="8" id="KW-1185">Reference proteome</keyword>
<dbReference type="HOGENOM" id="CLU_473725_0_0_1"/>
<feature type="domain" description="RanBP2-type" evidence="6">
    <location>
        <begin position="371"/>
        <end position="400"/>
    </location>
</feature>
<evidence type="ECO:0000259" key="6">
    <source>
        <dbReference type="PROSITE" id="PS50199"/>
    </source>
</evidence>
<dbReference type="EnsemblProtists" id="HpaT806720">
    <property type="protein sequence ID" value="HpaP806720"/>
    <property type="gene ID" value="HpaG806720"/>
</dbReference>
<accession>M4BJY8</accession>
<feature type="domain" description="RanBP2-type" evidence="6">
    <location>
        <begin position="7"/>
        <end position="36"/>
    </location>
</feature>
<keyword evidence="3" id="KW-0862">Zinc</keyword>
<evidence type="ECO:0000256" key="2">
    <source>
        <dbReference type="ARBA" id="ARBA00022771"/>
    </source>
</evidence>
<dbReference type="OMA" id="ACDNARP"/>
<dbReference type="InterPro" id="IPR036443">
    <property type="entry name" value="Znf_RanBP2_sf"/>
</dbReference>
<reference evidence="7" key="2">
    <citation type="submission" date="2015-06" db="UniProtKB">
        <authorList>
            <consortium name="EnsemblProtists"/>
        </authorList>
    </citation>
    <scope>IDENTIFICATION</scope>
    <source>
        <strain evidence="7">Emoy2</strain>
    </source>
</reference>
<dbReference type="PROSITE" id="PS01358">
    <property type="entry name" value="ZF_RANBP2_1"/>
    <property type="match status" value="3"/>
</dbReference>
<keyword evidence="1" id="KW-0479">Metal-binding</keyword>
<evidence type="ECO:0000313" key="7">
    <source>
        <dbReference type="EnsemblProtists" id="HpaP806720"/>
    </source>
</evidence>
<dbReference type="GO" id="GO:0006281">
    <property type="term" value="P:DNA repair"/>
    <property type="evidence" value="ECO:0007669"/>
    <property type="project" value="TreeGrafter"/>
</dbReference>
<evidence type="ECO:0000256" key="4">
    <source>
        <dbReference type="PROSITE-ProRule" id="PRU00322"/>
    </source>
</evidence>
<protein>
    <recommendedName>
        <fullName evidence="6">RanBP2-type domain-containing protein</fullName>
    </recommendedName>
</protein>